<comment type="caution">
    <text evidence="1">The sequence shown here is derived from an EMBL/GenBank/DDBJ whole genome shotgun (WGS) entry which is preliminary data.</text>
</comment>
<reference evidence="1 2" key="1">
    <citation type="submission" date="2019-07" db="EMBL/GenBank/DDBJ databases">
        <title>Whole genome shotgun sequence of Staphylococcus piscifermentans NBRC 109625.</title>
        <authorList>
            <person name="Hosoyama A."/>
            <person name="Uohara A."/>
            <person name="Ohji S."/>
            <person name="Ichikawa N."/>
        </authorList>
    </citation>
    <scope>NUCLEOTIDE SEQUENCE [LARGE SCALE GENOMIC DNA]</scope>
    <source>
        <strain evidence="1 2">NBRC 109625</strain>
    </source>
</reference>
<gene>
    <name evidence="1" type="ORF">SPI02_15370</name>
</gene>
<sequence>MIASGLVPNTVIIFFIKKLLLKYKKYAVLFNMLMSPSINGHDVNNLHTF</sequence>
<protein>
    <submittedName>
        <fullName evidence="1">Uncharacterized protein</fullName>
    </submittedName>
</protein>
<dbReference type="AlphaFoldDB" id="A0A512QNC9"/>
<proteinExistence type="predicted"/>
<name>A0A512QNC9_9STAP</name>
<keyword evidence="2" id="KW-1185">Reference proteome</keyword>
<evidence type="ECO:0000313" key="2">
    <source>
        <dbReference type="Proteomes" id="UP000321736"/>
    </source>
</evidence>
<accession>A0A512QNC9</accession>
<dbReference type="EMBL" id="BKAR01000017">
    <property type="protein sequence ID" value="GEP84952.1"/>
    <property type="molecule type" value="Genomic_DNA"/>
</dbReference>
<organism evidence="1 2">
    <name type="scientific">Staphylococcus piscifermentans</name>
    <dbReference type="NCBI Taxonomy" id="70258"/>
    <lineage>
        <taxon>Bacteria</taxon>
        <taxon>Bacillati</taxon>
        <taxon>Bacillota</taxon>
        <taxon>Bacilli</taxon>
        <taxon>Bacillales</taxon>
        <taxon>Staphylococcaceae</taxon>
        <taxon>Staphylococcus</taxon>
    </lineage>
</organism>
<dbReference type="Proteomes" id="UP000321736">
    <property type="component" value="Unassembled WGS sequence"/>
</dbReference>
<evidence type="ECO:0000313" key="1">
    <source>
        <dbReference type="EMBL" id="GEP84952.1"/>
    </source>
</evidence>